<evidence type="ECO:0000256" key="1">
    <source>
        <dbReference type="ARBA" id="ARBA00010746"/>
    </source>
</evidence>
<dbReference type="InterPro" id="IPR004265">
    <property type="entry name" value="Dirigent"/>
</dbReference>
<dbReference type="EMBL" id="OZ075140">
    <property type="protein sequence ID" value="CAL5025955.1"/>
    <property type="molecule type" value="Genomic_DNA"/>
</dbReference>
<dbReference type="PANTHER" id="PTHR21495">
    <property type="entry name" value="NUCLEOPORIN-RELATED"/>
    <property type="match status" value="1"/>
</dbReference>
<dbReference type="Pfam" id="PF03018">
    <property type="entry name" value="Dirigent"/>
    <property type="match status" value="1"/>
</dbReference>
<dbReference type="Proteomes" id="UP001497457">
    <property type="component" value="Chromosome 30rd"/>
</dbReference>
<sequence length="168" mass="17261">MASSSHIPSLFFLLLAASTLGAVLTAAAAADGLTHIHVYVHETLAGANATAKLAVVPSPLGATASFGRIGVVDDDLRAGRDRSSQLLGWYQALIVGTSLNAGAGTLSVEGPLPGFTTGTSIERAVVGGTGRYRLARGYSLTRILGNPTPVTVLFEVDLYLLMHSAGEN</sequence>
<proteinExistence type="inferred from homology"/>
<comment type="similarity">
    <text evidence="1 4">Belongs to the plant dirigent protein family.</text>
</comment>
<evidence type="ECO:0000256" key="4">
    <source>
        <dbReference type="RuleBase" id="RU363099"/>
    </source>
</evidence>
<reference evidence="5" key="1">
    <citation type="submission" date="2024-10" db="EMBL/GenBank/DDBJ databases">
        <authorList>
            <person name="Ryan C."/>
        </authorList>
    </citation>
    <scope>NUCLEOTIDE SEQUENCE [LARGE SCALE GENOMIC DNA]</scope>
</reference>
<dbReference type="Gene3D" id="2.40.480.10">
    <property type="entry name" value="Allene oxide cyclase-like"/>
    <property type="match status" value="1"/>
</dbReference>
<accession>A0ABC9CUA0</accession>
<keyword evidence="6" id="KW-1185">Reference proteome</keyword>
<gene>
    <name evidence="5" type="ORF">URODEC1_LOCUS78432</name>
</gene>
<keyword evidence="4" id="KW-0052">Apoplast</keyword>
<keyword evidence="3 4" id="KW-0964">Secreted</keyword>
<protein>
    <recommendedName>
        <fullName evidence="4">Dirigent protein</fullName>
    </recommendedName>
</protein>
<dbReference type="InterPro" id="IPR044859">
    <property type="entry name" value="Allene_oxi_cyc_Dirigent"/>
</dbReference>
<keyword evidence="4" id="KW-0732">Signal</keyword>
<evidence type="ECO:0000256" key="3">
    <source>
        <dbReference type="ARBA" id="ARBA00022525"/>
    </source>
</evidence>
<comment type="subunit">
    <text evidence="2 4">Homodimer.</text>
</comment>
<evidence type="ECO:0000313" key="6">
    <source>
        <dbReference type="Proteomes" id="UP001497457"/>
    </source>
</evidence>
<comment type="function">
    <text evidence="4">Dirigent proteins impart stereoselectivity on the phenoxy radical-coupling reaction, yielding optically active lignans from two molecules of coniferyl alcohol in the biosynthesis of lignans, flavonolignans, and alkaloids and thus plays a central role in plant secondary metabolism.</text>
</comment>
<evidence type="ECO:0000256" key="2">
    <source>
        <dbReference type="ARBA" id="ARBA00011738"/>
    </source>
</evidence>
<evidence type="ECO:0000313" key="5">
    <source>
        <dbReference type="EMBL" id="CAL5025955.1"/>
    </source>
</evidence>
<dbReference type="GO" id="GO:0048046">
    <property type="term" value="C:apoplast"/>
    <property type="evidence" value="ECO:0007669"/>
    <property type="project" value="UniProtKB-SubCell"/>
</dbReference>
<name>A0ABC9CUA0_9POAL</name>
<dbReference type="GO" id="GO:0009699">
    <property type="term" value="P:phenylpropanoid biosynthetic process"/>
    <property type="evidence" value="ECO:0007669"/>
    <property type="project" value="UniProtKB-ARBA"/>
</dbReference>
<feature type="signal peptide" evidence="4">
    <location>
        <begin position="1"/>
        <end position="21"/>
    </location>
</feature>
<comment type="subcellular location">
    <subcellularLocation>
        <location evidence="4">Secreted</location>
        <location evidence="4">Extracellular space</location>
        <location evidence="4">Apoplast</location>
    </subcellularLocation>
</comment>
<feature type="chain" id="PRO_5044535099" description="Dirigent protein" evidence="4">
    <location>
        <begin position="22"/>
        <end position="168"/>
    </location>
</feature>
<dbReference type="AlphaFoldDB" id="A0ABC9CUA0"/>
<organism evidence="5 6">
    <name type="scientific">Urochloa decumbens</name>
    <dbReference type="NCBI Taxonomy" id="240449"/>
    <lineage>
        <taxon>Eukaryota</taxon>
        <taxon>Viridiplantae</taxon>
        <taxon>Streptophyta</taxon>
        <taxon>Embryophyta</taxon>
        <taxon>Tracheophyta</taxon>
        <taxon>Spermatophyta</taxon>
        <taxon>Magnoliopsida</taxon>
        <taxon>Liliopsida</taxon>
        <taxon>Poales</taxon>
        <taxon>Poaceae</taxon>
        <taxon>PACMAD clade</taxon>
        <taxon>Panicoideae</taxon>
        <taxon>Panicodae</taxon>
        <taxon>Paniceae</taxon>
        <taxon>Melinidinae</taxon>
        <taxon>Urochloa</taxon>
    </lineage>
</organism>